<feature type="coiled-coil region" evidence="4">
    <location>
        <begin position="83"/>
        <end position="146"/>
    </location>
</feature>
<gene>
    <name evidence="9" type="primary">mcp4</name>
    <name evidence="9" type="ORF">Pan216_20080</name>
</gene>
<dbReference type="RefSeq" id="WP_145257784.1">
    <property type="nucleotide sequence ID" value="NZ_CP036279.1"/>
</dbReference>
<dbReference type="SMART" id="SM00283">
    <property type="entry name" value="MA"/>
    <property type="match status" value="1"/>
</dbReference>
<keyword evidence="6" id="KW-0812">Transmembrane</keyword>
<dbReference type="AlphaFoldDB" id="A0A518B2I7"/>
<feature type="compositionally biased region" description="Polar residues" evidence="5">
    <location>
        <begin position="173"/>
        <end position="188"/>
    </location>
</feature>
<comment type="similarity">
    <text evidence="2">Belongs to the methyl-accepting chemotaxis (MCP) protein family.</text>
</comment>
<dbReference type="GO" id="GO:0016020">
    <property type="term" value="C:membrane"/>
    <property type="evidence" value="ECO:0007669"/>
    <property type="project" value="InterPro"/>
</dbReference>
<evidence type="ECO:0000259" key="8">
    <source>
        <dbReference type="PROSITE" id="PS50885"/>
    </source>
</evidence>
<dbReference type="PANTHER" id="PTHR32089:SF112">
    <property type="entry name" value="LYSOZYME-LIKE PROTEIN-RELATED"/>
    <property type="match status" value="1"/>
</dbReference>
<dbReference type="Proteomes" id="UP000317093">
    <property type="component" value="Chromosome"/>
</dbReference>
<dbReference type="KEGG" id="knv:Pan216_20080"/>
<evidence type="ECO:0000313" key="10">
    <source>
        <dbReference type="Proteomes" id="UP000317093"/>
    </source>
</evidence>
<dbReference type="Gene3D" id="6.10.340.10">
    <property type="match status" value="1"/>
</dbReference>
<evidence type="ECO:0000256" key="6">
    <source>
        <dbReference type="SAM" id="Phobius"/>
    </source>
</evidence>
<dbReference type="InterPro" id="IPR003660">
    <property type="entry name" value="HAMP_dom"/>
</dbReference>
<feature type="region of interest" description="Disordered" evidence="5">
    <location>
        <begin position="676"/>
        <end position="702"/>
    </location>
</feature>
<reference evidence="9 10" key="1">
    <citation type="submission" date="2019-02" db="EMBL/GenBank/DDBJ databases">
        <title>Deep-cultivation of Planctomycetes and their phenomic and genomic characterization uncovers novel biology.</title>
        <authorList>
            <person name="Wiegand S."/>
            <person name="Jogler M."/>
            <person name="Boedeker C."/>
            <person name="Pinto D."/>
            <person name="Vollmers J."/>
            <person name="Rivas-Marin E."/>
            <person name="Kohn T."/>
            <person name="Peeters S.H."/>
            <person name="Heuer A."/>
            <person name="Rast P."/>
            <person name="Oberbeckmann S."/>
            <person name="Bunk B."/>
            <person name="Jeske O."/>
            <person name="Meyerdierks A."/>
            <person name="Storesund J.E."/>
            <person name="Kallscheuer N."/>
            <person name="Luecker S."/>
            <person name="Lage O.M."/>
            <person name="Pohl T."/>
            <person name="Merkel B.J."/>
            <person name="Hornburger P."/>
            <person name="Mueller R.-W."/>
            <person name="Bruemmer F."/>
            <person name="Labrenz M."/>
            <person name="Spormann A.M."/>
            <person name="Op den Camp H."/>
            <person name="Overmann J."/>
            <person name="Amann R."/>
            <person name="Jetten M.S.M."/>
            <person name="Mascher T."/>
            <person name="Medema M.H."/>
            <person name="Devos D.P."/>
            <person name="Kaster A.-K."/>
            <person name="Ovreas L."/>
            <person name="Rohde M."/>
            <person name="Galperin M.Y."/>
            <person name="Jogler C."/>
        </authorList>
    </citation>
    <scope>NUCLEOTIDE SEQUENCE [LARGE SCALE GENOMIC DNA]</scope>
    <source>
        <strain evidence="9 10">Pan216</strain>
    </source>
</reference>
<keyword evidence="1 3" id="KW-0807">Transducer</keyword>
<feature type="compositionally biased region" description="Basic and acidic residues" evidence="5">
    <location>
        <begin position="717"/>
        <end position="726"/>
    </location>
</feature>
<dbReference type="GO" id="GO:0007165">
    <property type="term" value="P:signal transduction"/>
    <property type="evidence" value="ECO:0007669"/>
    <property type="project" value="UniProtKB-KW"/>
</dbReference>
<evidence type="ECO:0000259" key="7">
    <source>
        <dbReference type="PROSITE" id="PS50111"/>
    </source>
</evidence>
<dbReference type="GO" id="GO:0004888">
    <property type="term" value="F:transmembrane signaling receptor activity"/>
    <property type="evidence" value="ECO:0007669"/>
    <property type="project" value="InterPro"/>
</dbReference>
<evidence type="ECO:0000256" key="3">
    <source>
        <dbReference type="PROSITE-ProRule" id="PRU00284"/>
    </source>
</evidence>
<dbReference type="Pfam" id="PF12729">
    <property type="entry name" value="4HB_MCP_1"/>
    <property type="match status" value="1"/>
</dbReference>
<accession>A0A518B2I7</accession>
<name>A0A518B2I7_9BACT</name>
<dbReference type="GO" id="GO:0006935">
    <property type="term" value="P:chemotaxis"/>
    <property type="evidence" value="ECO:0007669"/>
    <property type="project" value="InterPro"/>
</dbReference>
<dbReference type="PANTHER" id="PTHR32089">
    <property type="entry name" value="METHYL-ACCEPTING CHEMOTAXIS PROTEIN MCPB"/>
    <property type="match status" value="1"/>
</dbReference>
<dbReference type="InterPro" id="IPR024478">
    <property type="entry name" value="HlyB_4HB_MCP"/>
</dbReference>
<keyword evidence="6" id="KW-1133">Transmembrane helix</keyword>
<dbReference type="PROSITE" id="PS50885">
    <property type="entry name" value="HAMP"/>
    <property type="match status" value="1"/>
</dbReference>
<evidence type="ECO:0000313" key="9">
    <source>
        <dbReference type="EMBL" id="QDU61154.1"/>
    </source>
</evidence>
<keyword evidence="6" id="KW-0472">Membrane</keyword>
<evidence type="ECO:0000256" key="1">
    <source>
        <dbReference type="ARBA" id="ARBA00023224"/>
    </source>
</evidence>
<feature type="domain" description="HAMP" evidence="8">
    <location>
        <begin position="352"/>
        <end position="404"/>
    </location>
</feature>
<dbReference type="SUPFAM" id="SSF58104">
    <property type="entry name" value="Methyl-accepting chemotaxis protein (MCP) signaling domain"/>
    <property type="match status" value="2"/>
</dbReference>
<protein>
    <submittedName>
        <fullName evidence="9">Methyl-accepting chemotaxis protein 4</fullName>
    </submittedName>
</protein>
<evidence type="ECO:0000256" key="4">
    <source>
        <dbReference type="SAM" id="Coils"/>
    </source>
</evidence>
<dbReference type="CDD" id="cd06225">
    <property type="entry name" value="HAMP"/>
    <property type="match status" value="1"/>
</dbReference>
<organism evidence="9 10">
    <name type="scientific">Kolteria novifilia</name>
    <dbReference type="NCBI Taxonomy" id="2527975"/>
    <lineage>
        <taxon>Bacteria</taxon>
        <taxon>Pseudomonadati</taxon>
        <taxon>Planctomycetota</taxon>
        <taxon>Planctomycetia</taxon>
        <taxon>Kolteriales</taxon>
        <taxon>Kolteriaceae</taxon>
        <taxon>Kolteria</taxon>
    </lineage>
</organism>
<dbReference type="PROSITE" id="PS50111">
    <property type="entry name" value="CHEMOTAXIS_TRANSDUC_2"/>
    <property type="match status" value="1"/>
</dbReference>
<dbReference type="EMBL" id="CP036279">
    <property type="protein sequence ID" value="QDU61154.1"/>
    <property type="molecule type" value="Genomic_DNA"/>
</dbReference>
<proteinExistence type="inferred from homology"/>
<dbReference type="InterPro" id="IPR004090">
    <property type="entry name" value="Chemotax_Me-accpt_rcpt"/>
</dbReference>
<feature type="region of interest" description="Disordered" evidence="5">
    <location>
        <begin position="170"/>
        <end position="190"/>
    </location>
</feature>
<dbReference type="SMART" id="SM00304">
    <property type="entry name" value="HAMP"/>
    <property type="match status" value="1"/>
</dbReference>
<dbReference type="PRINTS" id="PR00260">
    <property type="entry name" value="CHEMTRNSDUCR"/>
</dbReference>
<keyword evidence="4" id="KW-0175">Coiled coil</keyword>
<feature type="transmembrane region" description="Helical" evidence="6">
    <location>
        <begin position="12"/>
        <end position="32"/>
    </location>
</feature>
<evidence type="ECO:0000256" key="5">
    <source>
        <dbReference type="SAM" id="MobiDB-lite"/>
    </source>
</evidence>
<dbReference type="Pfam" id="PF00672">
    <property type="entry name" value="HAMP"/>
    <property type="match status" value="1"/>
</dbReference>
<dbReference type="Gene3D" id="1.10.287.950">
    <property type="entry name" value="Methyl-accepting chemotaxis protein"/>
    <property type="match status" value="1"/>
</dbReference>
<dbReference type="OrthoDB" id="221239at2"/>
<feature type="transmembrane region" description="Helical" evidence="6">
    <location>
        <begin position="328"/>
        <end position="350"/>
    </location>
</feature>
<keyword evidence="10" id="KW-1185">Reference proteome</keyword>
<evidence type="ECO:0000256" key="2">
    <source>
        <dbReference type="ARBA" id="ARBA00029447"/>
    </source>
</evidence>
<sequence length="753" mass="81616">MKHWRLSIKMGLLIGVLVLTSMMIAGVGIYGLDSVNKQLVRVVGDTLEKLRLSTEIRTRLLEQIRAGKNAILSEDDEQSRRYKKRAEAERETIDKTLADLELLLEADGEDQQRKYLAEFKASWDELKEQDREMLELAIQNSNLKATDLHQNESYETLKGFQEALSGVRRHVESTQPRPIEATQTTSGAKTPDRFEELAEAQVNILRWHGLQAFHIDALTSRSMDELEGRMKLLQDRIEEELRIVSETFPEAKDESAKAREALTSFEETNSRIITHSRANSNELSAQMSMGPQEVLQKQAGEKIQDLTRSLRAELGKEKEYSDSTYRQATYAIVGFSVVGIAIGLFLSLAIKQAITGPVAACVSMIQTIAEGDLSRRLNLDQEDEIGELAHAMDSVVCSLTRIVADIRSVSGEVNRSANELSTVSTNLLSRGQDVSDQSVAVAGATEEMSANINTMAASAEQMSMNVVSISSATEQMSVNIATISSTAEQTSTNVGTVARSIEEMTKAFQEIENDVKEGSRVANEASSLAQDATASMNSLDSAASEINKVTEVIKTIALQTNLLALNATIEATAAGEAGKGFAVVAGEIKELANQSAQAAEDIASKIEGAQSSTREAVAVIKQVAEIIGAINQSTNRVAESVERQTRSANVISQNVRDADSGVENIAVSIAEVAKGANDTSKNAGEAAKGASDMSRNTGEAARTAVEISRNIHSVSESSRENVESSRKVSASSAELSRIAAELQRLVERFKLEG</sequence>
<dbReference type="InterPro" id="IPR004089">
    <property type="entry name" value="MCPsignal_dom"/>
</dbReference>
<feature type="region of interest" description="Disordered" evidence="5">
    <location>
        <begin position="711"/>
        <end position="730"/>
    </location>
</feature>
<feature type="domain" description="Methyl-accepting transducer" evidence="7">
    <location>
        <begin position="451"/>
        <end position="680"/>
    </location>
</feature>
<dbReference type="Pfam" id="PF00015">
    <property type="entry name" value="MCPsignal"/>
    <property type="match status" value="1"/>
</dbReference>